<dbReference type="InterPro" id="IPR001296">
    <property type="entry name" value="Glyco_trans_1"/>
</dbReference>
<dbReference type="RefSeq" id="WP_126477717.1">
    <property type="nucleotide sequence ID" value="NZ_CP120185.1"/>
</dbReference>
<dbReference type="Pfam" id="PF09318">
    <property type="entry name" value="Glyco_trans_A_1"/>
    <property type="match status" value="1"/>
</dbReference>
<evidence type="ECO:0000259" key="2">
    <source>
        <dbReference type="Pfam" id="PF09318"/>
    </source>
</evidence>
<comment type="caution">
    <text evidence="3">The sequence shown here is derived from an EMBL/GenBank/DDBJ whole genome shotgun (WGS) entry which is preliminary data.</text>
</comment>
<dbReference type="PANTHER" id="PTHR12526:SF630">
    <property type="entry name" value="GLYCOSYLTRANSFERASE"/>
    <property type="match status" value="1"/>
</dbReference>
<dbReference type="GO" id="GO:0016757">
    <property type="term" value="F:glycosyltransferase activity"/>
    <property type="evidence" value="ECO:0007669"/>
    <property type="project" value="InterPro"/>
</dbReference>
<dbReference type="SUPFAM" id="SSF53756">
    <property type="entry name" value="UDP-Glycosyltransferase/glycogen phosphorylase"/>
    <property type="match status" value="1"/>
</dbReference>
<feature type="domain" description="Glycosyl transferase 1" evidence="2">
    <location>
        <begin position="3"/>
        <end position="195"/>
    </location>
</feature>
<dbReference type="InterPro" id="IPR015397">
    <property type="entry name" value="Glyco_trans_A_1"/>
</dbReference>
<evidence type="ECO:0000313" key="4">
    <source>
        <dbReference type="Proteomes" id="UP000274792"/>
    </source>
</evidence>
<gene>
    <name evidence="3" type="ORF">CD117_11685</name>
</gene>
<dbReference type="Gene3D" id="3.40.50.2000">
    <property type="entry name" value="Glycogen Phosphorylase B"/>
    <property type="match status" value="2"/>
</dbReference>
<proteinExistence type="predicted"/>
<protein>
    <submittedName>
        <fullName evidence="3">Glycosyltransferase</fullName>
    </submittedName>
</protein>
<reference evidence="3 4" key="1">
    <citation type="submission" date="2018-10" db="EMBL/GenBank/DDBJ databases">
        <title>A collection Staphylococci species genome sequencing.</title>
        <authorList>
            <person name="Cole K."/>
        </authorList>
    </citation>
    <scope>NUCLEOTIDE SEQUENCE [LARGE SCALE GENOMIC DNA]</scope>
    <source>
        <strain evidence="4">NCTC 12218</strain>
    </source>
</reference>
<sequence length="497" mass="58691">MIYTVTSTLPEMHAGRTKALLRRIALYNNELNVKQTILTTNYNPNYECVYSTFIRKNTLNEDTHIVNIYDWLSNFKLHNLNNVEVDISVHQPVRVKNYYAVPNYDKNCVRYYDNDNDRYILYRQYYPNSEIVKFEDYFVTGTKHKTERWEYNINGILHKITNYSPKFNKKLAENFYDLEGNIYCKKYYEDNEANKLEYIYTYKDGILNSIYKTEKDLFKYFFNCLFKKGDIVFNDARLLDRPLLDCKVDIKPILVFHNAHKVDGEIKNSYKYALNNSDKVTKYYLLTHSQQRDIQEEFNIENEKFTVIPHFIEKSNEIAEKKDQFVYLGRFNEQKQMPHLIKGFKKFNQHGFDTKLVLYGGTDIKEKDEIKKLVKENELENYVEIHDFTSNPGLAFRESLASLLTSKFEGFALTVMESINENCPTISYDIKYGPSEIIVDGENGYLIEANNIDAFADAMVKIKQNPLNNVENKKELSYESAVNNFKELINEVKKINI</sequence>
<accession>A0AAJ4SGG8</accession>
<feature type="domain" description="Glycosyl transferase family 1" evidence="1">
    <location>
        <begin position="312"/>
        <end position="471"/>
    </location>
</feature>
<dbReference type="EMBL" id="RXWV01000065">
    <property type="protein sequence ID" value="RTX71413.1"/>
    <property type="molecule type" value="Genomic_DNA"/>
</dbReference>
<dbReference type="AlphaFoldDB" id="A0AAJ4SGG8"/>
<evidence type="ECO:0000259" key="1">
    <source>
        <dbReference type="Pfam" id="PF00534"/>
    </source>
</evidence>
<organism evidence="3 4">
    <name type="scientific">Mammaliicoccus sciuri</name>
    <name type="common">Staphylococcus sciuri</name>
    <dbReference type="NCBI Taxonomy" id="1296"/>
    <lineage>
        <taxon>Bacteria</taxon>
        <taxon>Bacillati</taxon>
        <taxon>Bacillota</taxon>
        <taxon>Bacilli</taxon>
        <taxon>Bacillales</taxon>
        <taxon>Staphylococcaceae</taxon>
        <taxon>Mammaliicoccus</taxon>
    </lineage>
</organism>
<dbReference type="Proteomes" id="UP000274792">
    <property type="component" value="Unassembled WGS sequence"/>
</dbReference>
<name>A0AAJ4SGG8_MAMSC</name>
<dbReference type="PANTHER" id="PTHR12526">
    <property type="entry name" value="GLYCOSYLTRANSFERASE"/>
    <property type="match status" value="1"/>
</dbReference>
<evidence type="ECO:0000313" key="3">
    <source>
        <dbReference type="EMBL" id="RTX71413.1"/>
    </source>
</evidence>
<dbReference type="Pfam" id="PF00534">
    <property type="entry name" value="Glycos_transf_1"/>
    <property type="match status" value="1"/>
</dbReference>